<sequence>MTLTLDRMRADIAKAIHMDPSEIRDDDHLGDLGLDSLRLMRLVLAWEEAGLTADFSLFAEYETLGDWWTHIVAPAQGA</sequence>
<protein>
    <submittedName>
        <fullName evidence="2">Isochorismatase</fullName>
        <ecNumber evidence="2">3.3.2.1</ecNumber>
    </submittedName>
</protein>
<keyword evidence="2" id="KW-0378">Hydrolase</keyword>
<evidence type="ECO:0000313" key="3">
    <source>
        <dbReference type="Proteomes" id="UP000270743"/>
    </source>
</evidence>
<feature type="domain" description="Carrier" evidence="1">
    <location>
        <begin position="1"/>
        <end position="75"/>
    </location>
</feature>
<dbReference type="EMBL" id="UZWE01000029">
    <property type="protein sequence ID" value="VDS08677.1"/>
    <property type="molecule type" value="Genomic_DNA"/>
</dbReference>
<evidence type="ECO:0000259" key="1">
    <source>
        <dbReference type="PROSITE" id="PS50075"/>
    </source>
</evidence>
<gene>
    <name evidence="2" type="primary">dhbB</name>
    <name evidence="2" type="ORF">PARHAE_01861</name>
</gene>
<dbReference type="AlphaFoldDB" id="A0A447IMD8"/>
<dbReference type="EC" id="3.3.2.1" evidence="2"/>
<accession>A0A447IMD8</accession>
<dbReference type="PROSITE" id="PS50075">
    <property type="entry name" value="CARRIER"/>
    <property type="match status" value="1"/>
</dbReference>
<reference evidence="2 3" key="1">
    <citation type="submission" date="2018-12" db="EMBL/GenBank/DDBJ databases">
        <authorList>
            <person name="Criscuolo A."/>
        </authorList>
    </citation>
    <scope>NUCLEOTIDE SEQUENCE [LARGE SCALE GENOMIC DNA]</scope>
    <source>
        <strain evidence="2">ACIP1116241</strain>
    </source>
</reference>
<dbReference type="SUPFAM" id="SSF47336">
    <property type="entry name" value="ACP-like"/>
    <property type="match status" value="1"/>
</dbReference>
<keyword evidence="3" id="KW-1185">Reference proteome</keyword>
<dbReference type="GO" id="GO:0008908">
    <property type="term" value="F:isochorismatase activity"/>
    <property type="evidence" value="ECO:0007669"/>
    <property type="project" value="UniProtKB-EC"/>
</dbReference>
<name>A0A447IMD8_9RHOB</name>
<dbReference type="Pfam" id="PF00550">
    <property type="entry name" value="PP-binding"/>
    <property type="match status" value="1"/>
</dbReference>
<dbReference type="InterPro" id="IPR036736">
    <property type="entry name" value="ACP-like_sf"/>
</dbReference>
<dbReference type="RefSeq" id="WP_126154340.1">
    <property type="nucleotide sequence ID" value="NZ_UZWE01000029.1"/>
</dbReference>
<evidence type="ECO:0000313" key="2">
    <source>
        <dbReference type="EMBL" id="VDS08677.1"/>
    </source>
</evidence>
<proteinExistence type="predicted"/>
<dbReference type="Gene3D" id="1.10.1200.10">
    <property type="entry name" value="ACP-like"/>
    <property type="match status" value="1"/>
</dbReference>
<dbReference type="InterPro" id="IPR009081">
    <property type="entry name" value="PP-bd_ACP"/>
</dbReference>
<dbReference type="Proteomes" id="UP000270743">
    <property type="component" value="Unassembled WGS sequence"/>
</dbReference>
<dbReference type="OrthoDB" id="2455700at2"/>
<organism evidence="2 3">
    <name type="scientific">Paracoccus haematequi</name>
    <dbReference type="NCBI Taxonomy" id="2491866"/>
    <lineage>
        <taxon>Bacteria</taxon>
        <taxon>Pseudomonadati</taxon>
        <taxon>Pseudomonadota</taxon>
        <taxon>Alphaproteobacteria</taxon>
        <taxon>Rhodobacterales</taxon>
        <taxon>Paracoccaceae</taxon>
        <taxon>Paracoccus</taxon>
    </lineage>
</organism>